<dbReference type="Gene3D" id="3.40.250.10">
    <property type="entry name" value="Rhodanese-like domain"/>
    <property type="match status" value="1"/>
</dbReference>
<evidence type="ECO:0000256" key="1">
    <source>
        <dbReference type="SAM" id="MobiDB-lite"/>
    </source>
</evidence>
<dbReference type="AlphaFoldDB" id="A9U703"/>
<dbReference type="PROSITE" id="PS50206">
    <property type="entry name" value="RHODANESE_3"/>
    <property type="match status" value="1"/>
</dbReference>
<feature type="domain" description="Rhodanese" evidence="3">
    <location>
        <begin position="165"/>
        <end position="251"/>
    </location>
</feature>
<feature type="domain" description="F5/8 type C" evidence="2">
    <location>
        <begin position="31"/>
        <end position="124"/>
    </location>
</feature>
<dbReference type="Pfam" id="PF00581">
    <property type="entry name" value="Rhodanese"/>
    <property type="match status" value="1"/>
</dbReference>
<dbReference type="SMART" id="SM00450">
    <property type="entry name" value="RHOD"/>
    <property type="match status" value="1"/>
</dbReference>
<evidence type="ECO:0000259" key="2">
    <source>
        <dbReference type="PROSITE" id="PS50022"/>
    </source>
</evidence>
<accession>A9U703</accession>
<dbReference type="Pfam" id="PF22633">
    <property type="entry name" value="F5_F8_type_C_2"/>
    <property type="match status" value="1"/>
</dbReference>
<dbReference type="InterPro" id="IPR000421">
    <property type="entry name" value="FA58C"/>
</dbReference>
<proteinExistence type="predicted"/>
<protein>
    <submittedName>
        <fullName evidence="4">Predicted protein</fullName>
    </submittedName>
</protein>
<name>A9U703_PHYPA</name>
<dbReference type="SUPFAM" id="SSF52821">
    <property type="entry name" value="Rhodanese/Cell cycle control phosphatase"/>
    <property type="match status" value="1"/>
</dbReference>
<dbReference type="CDD" id="cd00158">
    <property type="entry name" value="RHOD"/>
    <property type="match status" value="1"/>
</dbReference>
<evidence type="ECO:0000313" key="4">
    <source>
        <dbReference type="EMBL" id="EDQ48550.1"/>
    </source>
</evidence>
<evidence type="ECO:0000259" key="3">
    <source>
        <dbReference type="PROSITE" id="PS50206"/>
    </source>
</evidence>
<dbReference type="PROSITE" id="PS50022">
    <property type="entry name" value="FA58C_3"/>
    <property type="match status" value="1"/>
</dbReference>
<dbReference type="Gene3D" id="2.60.120.260">
    <property type="entry name" value="Galactose-binding domain-like"/>
    <property type="match status" value="1"/>
</dbReference>
<dbReference type="SUPFAM" id="SSF49785">
    <property type="entry name" value="Galactose-binding domain-like"/>
    <property type="match status" value="1"/>
</dbReference>
<feature type="region of interest" description="Disordered" evidence="1">
    <location>
        <begin position="44"/>
        <end position="63"/>
    </location>
</feature>
<dbReference type="InterPro" id="IPR001763">
    <property type="entry name" value="Rhodanese-like_dom"/>
</dbReference>
<dbReference type="InterPro" id="IPR036873">
    <property type="entry name" value="Rhodanese-like_dom_sf"/>
</dbReference>
<organism>
    <name type="scientific">Physcomitrium patens</name>
    <name type="common">Spreading-leaved earth moss</name>
    <name type="synonym">Physcomitrella patens</name>
    <dbReference type="NCBI Taxonomy" id="3218"/>
    <lineage>
        <taxon>Eukaryota</taxon>
        <taxon>Viridiplantae</taxon>
        <taxon>Streptophyta</taxon>
        <taxon>Embryophyta</taxon>
        <taxon>Bryophyta</taxon>
        <taxon>Bryophytina</taxon>
        <taxon>Bryopsida</taxon>
        <taxon>Funariidae</taxon>
        <taxon>Funariales</taxon>
        <taxon>Funariaceae</taxon>
        <taxon>Physcomitrium</taxon>
    </lineage>
</organism>
<reference evidence="4" key="1">
    <citation type="journal article" date="2008" name="Science">
        <title>The Physcomitrella genome reveals evolutionary insights into the conquest of land by plants.</title>
        <authorList>
            <person name="Rensing S."/>
            <person name="Lang D."/>
            <person name="Zimmer A."/>
            <person name="Terry A."/>
            <person name="Salamov A."/>
            <person name="Shapiro H."/>
            <person name="Nishiyama T."/>
            <person name="Perroud P.-F."/>
            <person name="Lindquist E."/>
            <person name="Kamisugi Y."/>
            <person name="Tanahashi T."/>
            <person name="Sakakibara K."/>
            <person name="Fujita T."/>
            <person name="Oishi K."/>
            <person name="Shin-I T."/>
            <person name="Kuroki Y."/>
            <person name="Toyoda A."/>
            <person name="Suzuki Y."/>
            <person name="Hashimoto A."/>
            <person name="Yamaguchi K."/>
            <person name="Sugano A."/>
            <person name="Kohara Y."/>
            <person name="Fujiyama A."/>
            <person name="Anterola A."/>
            <person name="Aoki S."/>
            <person name="Ashton N."/>
            <person name="Barbazuk W.B."/>
            <person name="Barker E."/>
            <person name="Bennetzen J."/>
            <person name="Bezanilla M."/>
            <person name="Blankenship R."/>
            <person name="Cho S.H."/>
            <person name="Dutcher S."/>
            <person name="Estelle M."/>
            <person name="Fawcett J.A."/>
            <person name="Gundlach H."/>
            <person name="Hanada K."/>
            <person name="Heyl A."/>
            <person name="Hicks K.A."/>
            <person name="Hugh J."/>
            <person name="Lohr M."/>
            <person name="Mayer K."/>
            <person name="Melkozernov A."/>
            <person name="Murata T."/>
            <person name="Nelson D."/>
            <person name="Pils B."/>
            <person name="Prigge M."/>
            <person name="Reiss B."/>
            <person name="Renner T."/>
            <person name="Rombauts S."/>
            <person name="Rushton P."/>
            <person name="Sanderfoot A."/>
            <person name="Schween G."/>
            <person name="Shiu S.-H."/>
            <person name="Stueber K."/>
            <person name="Theodoulou F.L."/>
            <person name="Tu H."/>
            <person name="Van de Peer Y."/>
            <person name="Verrier P.J."/>
            <person name="Waters E."/>
            <person name="Wood A."/>
            <person name="Yang L."/>
            <person name="Cove D."/>
            <person name="Cuming A."/>
            <person name="Hasebe M."/>
            <person name="Lucas S."/>
            <person name="Mishler D.B."/>
            <person name="Reski R."/>
            <person name="Grigoriev I."/>
            <person name="Quatrano R.S."/>
            <person name="Boore J.L."/>
        </authorList>
    </citation>
    <scope>NUCLEOTIDE SEQUENCE [LARGE SCALE GENOMIC DNA]</scope>
</reference>
<dbReference type="EMBL" id="DS546285">
    <property type="protein sequence ID" value="EDQ48550.1"/>
    <property type="molecule type" value="Genomic_DNA"/>
</dbReference>
<dbReference type="InterPro" id="IPR008979">
    <property type="entry name" value="Galactose-bd-like_sf"/>
</dbReference>
<dbReference type="HOGENOM" id="CLU_1063171_0_0_1"/>
<gene>
    <name evidence="4" type="ORF">PHYPADRAFT_103631</name>
</gene>
<sequence length="262" mass="29284">MPGSCTPAATLQEMNFLSKDYYNDVTILPVQHEEPLPRTNLALGRPAVGSSNDGTVDTAPYATDGDMSTRFGTKRGVDPGWIYVDLGERKPINEVRLYWEAAYGKSYKIQVTDDPSSEANWRDVYTTTDGRGAVIVIGVWLLRNILPVHGLTPIHPDDLKVIARDQEDIKMLDVRDPVDYLREHENGTVNISLGRLPYLWKKELSTSEPVVILGGSSRQSKQAARFLKRVGFRQLYIIKDEPGRKNRQGQTGTAVCCSDCCR</sequence>